<dbReference type="AlphaFoldDB" id="A0AA38PGS5"/>
<accession>A0AA38PGS5</accession>
<reference evidence="2" key="1">
    <citation type="submission" date="2022-08" db="EMBL/GenBank/DDBJ databases">
        <authorList>
            <consortium name="DOE Joint Genome Institute"/>
            <person name="Min B."/>
            <person name="Riley R."/>
            <person name="Sierra-Patev S."/>
            <person name="Naranjo-Ortiz M."/>
            <person name="Looney B."/>
            <person name="Konkel Z."/>
            <person name="Slot J.C."/>
            <person name="Sakamoto Y."/>
            <person name="Steenwyk J.L."/>
            <person name="Rokas A."/>
            <person name="Carro J."/>
            <person name="Camarero S."/>
            <person name="Ferreira P."/>
            <person name="Molpeceres G."/>
            <person name="Ruiz-Duenas F.J."/>
            <person name="Serrano A."/>
            <person name="Henrissat B."/>
            <person name="Drula E."/>
            <person name="Hughes K.W."/>
            <person name="Mata J.L."/>
            <person name="Ishikawa N.K."/>
            <person name="Vargas-Isla R."/>
            <person name="Ushijima S."/>
            <person name="Smith C.A."/>
            <person name="Ahrendt S."/>
            <person name="Andreopoulos W."/>
            <person name="He G."/>
            <person name="Labutti K."/>
            <person name="Lipzen A."/>
            <person name="Ng V."/>
            <person name="Sandor L."/>
            <person name="Barry K."/>
            <person name="Martinez A.T."/>
            <person name="Xiao Y."/>
            <person name="Gibbons J.G."/>
            <person name="Terashima K."/>
            <person name="Hibbett D.S."/>
            <person name="Grigoriev I.V."/>
        </authorList>
    </citation>
    <scope>NUCLEOTIDE SEQUENCE</scope>
    <source>
        <strain evidence="2">TFB9207</strain>
    </source>
</reference>
<evidence type="ECO:0008006" key="4">
    <source>
        <dbReference type="Google" id="ProtNLM"/>
    </source>
</evidence>
<keyword evidence="3" id="KW-1185">Reference proteome</keyword>
<feature type="chain" id="PRO_5041387328" description="PEBP-like protein" evidence="1">
    <location>
        <begin position="20"/>
        <end position="146"/>
    </location>
</feature>
<organism evidence="2 3">
    <name type="scientific">Lentinula raphanica</name>
    <dbReference type="NCBI Taxonomy" id="153919"/>
    <lineage>
        <taxon>Eukaryota</taxon>
        <taxon>Fungi</taxon>
        <taxon>Dikarya</taxon>
        <taxon>Basidiomycota</taxon>
        <taxon>Agaricomycotina</taxon>
        <taxon>Agaricomycetes</taxon>
        <taxon>Agaricomycetidae</taxon>
        <taxon>Agaricales</taxon>
        <taxon>Marasmiineae</taxon>
        <taxon>Omphalotaceae</taxon>
        <taxon>Lentinula</taxon>
    </lineage>
</organism>
<sequence>MRFLSSLFSLVAIATAVVAQSANIGAPPDMTQVAAGSSFTVMIERPDSQDPSIEVAVVIGLLSCASTPCNGPSEDLGSVILYNGPFHPQFVQGPGIPNLPPYENFTITVPSSFEKGNAQLGVAHVFLEGLALTPELETFNTTIVVT</sequence>
<dbReference type="InterPro" id="IPR045469">
    <property type="entry name" value="Nis1"/>
</dbReference>
<gene>
    <name evidence="2" type="ORF">F5878DRAFT_707319</name>
</gene>
<name>A0AA38PGS5_9AGAR</name>
<dbReference type="Pfam" id="PF19271">
    <property type="entry name" value="Nis1"/>
    <property type="match status" value="1"/>
</dbReference>
<protein>
    <recommendedName>
        <fullName evidence="4">PEBP-like protein</fullName>
    </recommendedName>
</protein>
<evidence type="ECO:0000313" key="2">
    <source>
        <dbReference type="EMBL" id="KAJ3842675.1"/>
    </source>
</evidence>
<proteinExistence type="predicted"/>
<keyword evidence="1" id="KW-0732">Signal</keyword>
<evidence type="ECO:0000256" key="1">
    <source>
        <dbReference type="SAM" id="SignalP"/>
    </source>
</evidence>
<comment type="caution">
    <text evidence="2">The sequence shown here is derived from an EMBL/GenBank/DDBJ whole genome shotgun (WGS) entry which is preliminary data.</text>
</comment>
<dbReference type="Proteomes" id="UP001163846">
    <property type="component" value="Unassembled WGS sequence"/>
</dbReference>
<dbReference type="EMBL" id="MU805998">
    <property type="protein sequence ID" value="KAJ3842675.1"/>
    <property type="molecule type" value="Genomic_DNA"/>
</dbReference>
<feature type="signal peptide" evidence="1">
    <location>
        <begin position="1"/>
        <end position="19"/>
    </location>
</feature>
<evidence type="ECO:0000313" key="3">
    <source>
        <dbReference type="Proteomes" id="UP001163846"/>
    </source>
</evidence>